<evidence type="ECO:0000313" key="8">
    <source>
        <dbReference type="Proteomes" id="UP000266042"/>
    </source>
</evidence>
<evidence type="ECO:0000256" key="3">
    <source>
        <dbReference type="ARBA" id="ARBA00022801"/>
    </source>
</evidence>
<evidence type="ECO:0000313" key="7">
    <source>
        <dbReference type="EMBL" id="RIE15075.1"/>
    </source>
</evidence>
<proteinExistence type="inferred from homology"/>
<evidence type="ECO:0000256" key="1">
    <source>
        <dbReference type="ARBA" id="ARBA00007074"/>
    </source>
</evidence>
<evidence type="ECO:0008006" key="9">
    <source>
        <dbReference type="Google" id="ProtNLM"/>
    </source>
</evidence>
<dbReference type="GO" id="GO:0008234">
    <property type="term" value="F:cysteine-type peptidase activity"/>
    <property type="evidence" value="ECO:0007669"/>
    <property type="project" value="UniProtKB-KW"/>
</dbReference>
<dbReference type="PROSITE" id="PS51781">
    <property type="entry name" value="SH3B"/>
    <property type="match status" value="1"/>
</dbReference>
<evidence type="ECO:0000256" key="4">
    <source>
        <dbReference type="ARBA" id="ARBA00022807"/>
    </source>
</evidence>
<dbReference type="PROSITE" id="PS51935">
    <property type="entry name" value="NLPC_P60"/>
    <property type="match status" value="1"/>
</dbReference>
<protein>
    <recommendedName>
        <fullName evidence="9">Peptidoglycan endopeptidase</fullName>
    </recommendedName>
</protein>
<dbReference type="GO" id="GO:0006508">
    <property type="term" value="P:proteolysis"/>
    <property type="evidence" value="ECO:0007669"/>
    <property type="project" value="UniProtKB-KW"/>
</dbReference>
<dbReference type="PANTHER" id="PTHR47053:SF1">
    <property type="entry name" value="MUREIN DD-ENDOPEPTIDASE MEPH-RELATED"/>
    <property type="match status" value="1"/>
</dbReference>
<sequence length="277" mass="30332">MTLQRKGVITANIANMCHDANVKSEVVSQAVIGTTCTVTLNKKGWYYIQLPDTYLGWIPAEMARLYTKQDQPYASHGHVATTINLFANINEGPSVDSPLTTTVTIGITLEVPDTVTQDGWLHVRLPDGQIGWVQQGDVIIDNAPHLFPRGKRSSFGATAKKLLGLPYRWGGVSPFGIDCSGLAQLVYRLNGITILRDAGIQRGMKEFALVSKAKMQPGDLIFFGNPATKNVTHVGLCIGAGKFIHATTHTRPVVQISKLADKHWTDLYIDSRHWAGK</sequence>
<dbReference type="InterPro" id="IPR000064">
    <property type="entry name" value="NLP_P60_dom"/>
</dbReference>
<name>A0A398DIT5_9BACT</name>
<dbReference type="PANTHER" id="PTHR47053">
    <property type="entry name" value="MUREIN DD-ENDOPEPTIDASE MEPH-RELATED"/>
    <property type="match status" value="1"/>
</dbReference>
<dbReference type="Gene3D" id="3.90.1720.10">
    <property type="entry name" value="endopeptidase domain like (from Nostoc punctiforme)"/>
    <property type="match status" value="1"/>
</dbReference>
<evidence type="ECO:0000259" key="6">
    <source>
        <dbReference type="PROSITE" id="PS51935"/>
    </source>
</evidence>
<evidence type="ECO:0000256" key="2">
    <source>
        <dbReference type="ARBA" id="ARBA00022670"/>
    </source>
</evidence>
<organism evidence="7 8">
    <name type="scientific">Candidatus Cryosericum hinesii</name>
    <dbReference type="NCBI Taxonomy" id="2290915"/>
    <lineage>
        <taxon>Bacteria</taxon>
        <taxon>Pseudomonadati</taxon>
        <taxon>Caldisericota/Cryosericota group</taxon>
        <taxon>Candidatus Cryosericota</taxon>
        <taxon>Candidatus Cryosericia</taxon>
        <taxon>Candidatus Cryosericales</taxon>
        <taxon>Candidatus Cryosericaceae</taxon>
        <taxon>Candidatus Cryosericum</taxon>
    </lineage>
</organism>
<feature type="domain" description="NlpC/P60" evidence="6">
    <location>
        <begin position="149"/>
        <end position="275"/>
    </location>
</feature>
<feature type="domain" description="SH3b" evidence="5">
    <location>
        <begin position="77"/>
        <end position="142"/>
    </location>
</feature>
<dbReference type="InterPro" id="IPR003646">
    <property type="entry name" value="SH3-like_bac-type"/>
</dbReference>
<dbReference type="SUPFAM" id="SSF54001">
    <property type="entry name" value="Cysteine proteinases"/>
    <property type="match status" value="1"/>
</dbReference>
<dbReference type="Proteomes" id="UP000266042">
    <property type="component" value="Unassembled WGS sequence"/>
</dbReference>
<accession>A0A398DIT5</accession>
<keyword evidence="4" id="KW-0788">Thiol protease</keyword>
<reference evidence="7 8" key="1">
    <citation type="submission" date="2018-09" db="EMBL/GenBank/DDBJ databases">
        <title>Discovery and Ecogenomic Context for Candidatus Cryosericales, a Global Caldiserica Order Active in Thawing Permafrost.</title>
        <authorList>
            <person name="Martinez M.A."/>
            <person name="Woodcroft B.J."/>
            <person name="Ignacio Espinoza J.C."/>
            <person name="Zayed A."/>
            <person name="Singleton C.M."/>
            <person name="Boyd J."/>
            <person name="Li Y.-F."/>
            <person name="Purvine S."/>
            <person name="Maughan H."/>
            <person name="Hodgkins S.B."/>
            <person name="Anderson D."/>
            <person name="Sederholm M."/>
            <person name="Temperton B."/>
            <person name="Saleska S.R."/>
            <person name="Tyson G.W."/>
            <person name="Rich V.I."/>
        </authorList>
    </citation>
    <scope>NUCLEOTIDE SEQUENCE [LARGE SCALE GENOMIC DNA]</scope>
    <source>
        <strain evidence="7 8">SMC3</strain>
    </source>
</reference>
<gene>
    <name evidence="7" type="ORF">SMC3_00180</name>
</gene>
<comment type="similarity">
    <text evidence="1">Belongs to the peptidase C40 family.</text>
</comment>
<keyword evidence="2" id="KW-0645">Protease</keyword>
<keyword evidence="3" id="KW-0378">Hydrolase</keyword>
<dbReference type="InterPro" id="IPR038765">
    <property type="entry name" value="Papain-like_cys_pep_sf"/>
</dbReference>
<dbReference type="Gene3D" id="2.30.30.40">
    <property type="entry name" value="SH3 Domains"/>
    <property type="match status" value="2"/>
</dbReference>
<evidence type="ECO:0000259" key="5">
    <source>
        <dbReference type="PROSITE" id="PS51781"/>
    </source>
</evidence>
<dbReference type="RefSeq" id="WP_119086725.1">
    <property type="nucleotide sequence ID" value="NZ_QXIV01000002.1"/>
</dbReference>
<dbReference type="InterPro" id="IPR041382">
    <property type="entry name" value="SH3_16"/>
</dbReference>
<dbReference type="Pfam" id="PF08239">
    <property type="entry name" value="SH3_3"/>
    <property type="match status" value="1"/>
</dbReference>
<dbReference type="Pfam" id="PF18348">
    <property type="entry name" value="SH3_16"/>
    <property type="match status" value="1"/>
</dbReference>
<dbReference type="InterPro" id="IPR051202">
    <property type="entry name" value="Peptidase_C40"/>
</dbReference>
<comment type="caution">
    <text evidence="7">The sequence shown here is derived from an EMBL/GenBank/DDBJ whole genome shotgun (WGS) entry which is preliminary data.</text>
</comment>
<dbReference type="Pfam" id="PF00877">
    <property type="entry name" value="NLPC_P60"/>
    <property type="match status" value="1"/>
</dbReference>
<dbReference type="EMBL" id="QXIW01000002">
    <property type="protein sequence ID" value="RIE15075.1"/>
    <property type="molecule type" value="Genomic_DNA"/>
</dbReference>
<dbReference type="AlphaFoldDB" id="A0A398DIT5"/>